<dbReference type="PROSITE" id="PS51257">
    <property type="entry name" value="PROKAR_LIPOPROTEIN"/>
    <property type="match status" value="1"/>
</dbReference>
<gene>
    <name evidence="1" type="ORF">GCM10009759_79150</name>
</gene>
<evidence type="ECO:0000313" key="1">
    <source>
        <dbReference type="EMBL" id="GAA2126660.1"/>
    </source>
</evidence>
<organism evidence="1 2">
    <name type="scientific">Kitasatospora saccharophila</name>
    <dbReference type="NCBI Taxonomy" id="407973"/>
    <lineage>
        <taxon>Bacteria</taxon>
        <taxon>Bacillati</taxon>
        <taxon>Actinomycetota</taxon>
        <taxon>Actinomycetes</taxon>
        <taxon>Kitasatosporales</taxon>
        <taxon>Streptomycetaceae</taxon>
        <taxon>Kitasatospora</taxon>
    </lineage>
</organism>
<dbReference type="EMBL" id="BAAANS010000126">
    <property type="protein sequence ID" value="GAA2126660.1"/>
    <property type="molecule type" value="Genomic_DNA"/>
</dbReference>
<name>A0ABP5K862_9ACTN</name>
<dbReference type="RefSeq" id="WP_344559603.1">
    <property type="nucleotide sequence ID" value="NZ_BAAANS010000126.1"/>
</dbReference>
<sequence>MPRHHLIRTLPALLPAALLLSCTGGGQPPRVPMPTEVPAAPQYSSADAIVDKLGTAGIPCRITLSHTMNGASTIDCTATLDGKSFDTEIKVYDPARYTRDDIGDGIAAGRTAFHQTFVAAGNWRINVVNPTYAPKIAQALGGVVLPGDEPDTPDRPLPSIPPAPRYDTLDHLANALDTAVGCQNRQPGPAGTLTCTTGSKAGHPPNCATLQLHADDSDRDKTLHTAIARPGVPAYLVTAANWSVNLCDYALADEVAGKLHGVVVRYDGQ</sequence>
<proteinExistence type="predicted"/>
<protein>
    <recommendedName>
        <fullName evidence="3">Regulator of septum formation</fullName>
    </recommendedName>
</protein>
<evidence type="ECO:0008006" key="3">
    <source>
        <dbReference type="Google" id="ProtNLM"/>
    </source>
</evidence>
<evidence type="ECO:0000313" key="2">
    <source>
        <dbReference type="Proteomes" id="UP001500897"/>
    </source>
</evidence>
<dbReference type="Proteomes" id="UP001500897">
    <property type="component" value="Unassembled WGS sequence"/>
</dbReference>
<accession>A0ABP5K862</accession>
<reference evidence="2" key="1">
    <citation type="journal article" date="2019" name="Int. J. Syst. Evol. Microbiol.">
        <title>The Global Catalogue of Microorganisms (GCM) 10K type strain sequencing project: providing services to taxonomists for standard genome sequencing and annotation.</title>
        <authorList>
            <consortium name="The Broad Institute Genomics Platform"/>
            <consortium name="The Broad Institute Genome Sequencing Center for Infectious Disease"/>
            <person name="Wu L."/>
            <person name="Ma J."/>
        </authorList>
    </citation>
    <scope>NUCLEOTIDE SEQUENCE [LARGE SCALE GENOMIC DNA]</scope>
    <source>
        <strain evidence="2">JCM 14559</strain>
    </source>
</reference>
<keyword evidence="2" id="KW-1185">Reference proteome</keyword>
<comment type="caution">
    <text evidence="1">The sequence shown here is derived from an EMBL/GenBank/DDBJ whole genome shotgun (WGS) entry which is preliminary data.</text>
</comment>